<dbReference type="RefSeq" id="WP_183618567.1">
    <property type="nucleotide sequence ID" value="NZ_CAJHAH010000002.1"/>
</dbReference>
<evidence type="ECO:0000313" key="2">
    <source>
        <dbReference type="Proteomes" id="UP000588111"/>
    </source>
</evidence>
<name>A0A839T9K5_9GAMM</name>
<dbReference type="Proteomes" id="UP000588111">
    <property type="component" value="Unassembled WGS sequence"/>
</dbReference>
<evidence type="ECO:0000313" key="1">
    <source>
        <dbReference type="EMBL" id="MBB3106142.1"/>
    </source>
</evidence>
<reference evidence="1 2" key="1">
    <citation type="submission" date="2020-08" db="EMBL/GenBank/DDBJ databases">
        <title>Genomic Encyclopedia of Type Strains, Phase III (KMG-III): the genomes of soil and plant-associated and newly described type strains.</title>
        <authorList>
            <person name="Whitman W."/>
        </authorList>
    </citation>
    <scope>NUCLEOTIDE SEQUENCE [LARGE SCALE GENOMIC DNA]</scope>
    <source>
        <strain evidence="1 2">CECT 5885</strain>
    </source>
</reference>
<evidence type="ECO:0008006" key="3">
    <source>
        <dbReference type="Google" id="ProtNLM"/>
    </source>
</evidence>
<comment type="caution">
    <text evidence="1">The sequence shown here is derived from an EMBL/GenBank/DDBJ whole genome shotgun (WGS) entry which is preliminary data.</text>
</comment>
<proteinExistence type="predicted"/>
<gene>
    <name evidence="1" type="ORF">FHS24_000633</name>
</gene>
<protein>
    <recommendedName>
        <fullName evidence="3">DNA phosphorothioation-dependent restriction protein DptG</fullName>
    </recommendedName>
</protein>
<organism evidence="1 2">
    <name type="scientific">Psychrobacter luti</name>
    <dbReference type="NCBI Taxonomy" id="198481"/>
    <lineage>
        <taxon>Bacteria</taxon>
        <taxon>Pseudomonadati</taxon>
        <taxon>Pseudomonadota</taxon>
        <taxon>Gammaproteobacteria</taxon>
        <taxon>Moraxellales</taxon>
        <taxon>Moraxellaceae</taxon>
        <taxon>Psychrobacter</taxon>
    </lineage>
</organism>
<keyword evidence="2" id="KW-1185">Reference proteome</keyword>
<accession>A0A839T9K5</accession>
<sequence>MTDINAIQFPSASFKADSKTNIAIQVYGRRFLADQTPIEYLSEFLLVFHSKKSEKKVTTDELKMNQSENSFNVSEDSRYYFPKSRLPLKLFSFFSQSKLDTRHPIHQQSFLDALDELGAKTQRGLSDAEKNNLVNTLQNLLYGFVGIANNRTWSTYSFMPITPSFLGREVTWPHSSKEYGTWSDSAEDFQLDRHNFMARGGEALFLQIAFLFTNDMAIKSTLQKIEQNAAYQHLEFNLPNLKHKLENALIQLLKDETHQLEEICHFVESTLSEYDIEDNDNRSATLATIPKSYIIEGFLFANEMLNLLSSKISKLEKIELLQQLCVLQVLRSIMARSTQIDQNNHTTENYHGNYAWIVCNPSATTKDNVRKLAESSFSKSEEIVYRVMRSVGKEKNLKPSDYRQVDKHSSDVFRRMSKNIGLVIPQKGSGQRFVLTASLIRLFVYSLIESGTRIKLNDFLSRIYTHFGIAIEGQQIQEAIAWQLERNDDSVLNIDVSWVEEGLKQSGLLIELSDAISIVNNP</sequence>
<dbReference type="AlphaFoldDB" id="A0A839T9K5"/>
<dbReference type="EMBL" id="JACHXL010000001">
    <property type="protein sequence ID" value="MBB3106142.1"/>
    <property type="molecule type" value="Genomic_DNA"/>
</dbReference>